<evidence type="ECO:0000313" key="1">
    <source>
        <dbReference type="EMBL" id="RNF81534.1"/>
    </source>
</evidence>
<name>A0A3M8SQQ6_PSEPU</name>
<accession>A0A3M8SQQ6</accession>
<gene>
    <name evidence="1" type="ORF">EFK07_26260</name>
</gene>
<dbReference type="AlphaFoldDB" id="A0A3M8SQQ6"/>
<comment type="caution">
    <text evidence="1">The sequence shown here is derived from an EMBL/GenBank/DDBJ whole genome shotgun (WGS) entry which is preliminary data.</text>
</comment>
<dbReference type="Proteomes" id="UP000278162">
    <property type="component" value="Unassembled WGS sequence"/>
</dbReference>
<sequence length="64" mass="7532">MVSVGDFPALWVVLSHREQCSRACHRLLWERACRGVEPPRSRRRGVWHRLRRCSRARPLPQGPC</sequence>
<dbReference type="EMBL" id="RJAI01000080">
    <property type="protein sequence ID" value="RNF81534.1"/>
    <property type="molecule type" value="Genomic_DNA"/>
</dbReference>
<organism evidence="1 2">
    <name type="scientific">Pseudomonas putida</name>
    <name type="common">Arthrobacter siderocapsulatus</name>
    <dbReference type="NCBI Taxonomy" id="303"/>
    <lineage>
        <taxon>Bacteria</taxon>
        <taxon>Pseudomonadati</taxon>
        <taxon>Pseudomonadota</taxon>
        <taxon>Gammaproteobacteria</taxon>
        <taxon>Pseudomonadales</taxon>
        <taxon>Pseudomonadaceae</taxon>
        <taxon>Pseudomonas</taxon>
    </lineage>
</organism>
<reference evidence="1 2" key="1">
    <citation type="submission" date="2018-10" db="EMBL/GenBank/DDBJ databases">
        <title>An outbreak of IMP-63 producing strain in France.</title>
        <authorList>
            <person name="Bour M."/>
            <person name="Liapis E."/>
            <person name="Plesiat P."/>
        </authorList>
    </citation>
    <scope>NUCLEOTIDE SEQUENCE [LARGE SCALE GENOMIC DNA]</scope>
    <source>
        <strain evidence="1 2">12917</strain>
    </source>
</reference>
<protein>
    <submittedName>
        <fullName evidence="1">Uncharacterized protein</fullName>
    </submittedName>
</protein>
<evidence type="ECO:0000313" key="2">
    <source>
        <dbReference type="Proteomes" id="UP000278162"/>
    </source>
</evidence>
<proteinExistence type="predicted"/>